<dbReference type="OrthoDB" id="9773087at2"/>
<protein>
    <recommendedName>
        <fullName evidence="8">Pantothenate synthetase</fullName>
        <shortName evidence="8">PS</shortName>
        <ecNumber evidence="8">6.3.2.1</ecNumber>
    </recommendedName>
    <alternativeName>
        <fullName evidence="8">Pantoate--beta-alanine ligase</fullName>
    </alternativeName>
    <alternativeName>
        <fullName evidence="8">Pantoate-activating enzyme</fullName>
    </alternativeName>
</protein>
<feature type="binding site" evidence="8">
    <location>
        <begin position="32"/>
        <end position="39"/>
    </location>
    <ligand>
        <name>ATP</name>
        <dbReference type="ChEBI" id="CHEBI:30616"/>
    </ligand>
</feature>
<dbReference type="RefSeq" id="WP_014786376.1">
    <property type="nucleotide sequence ID" value="NC_018014.1"/>
</dbReference>
<dbReference type="EC" id="6.3.2.1" evidence="8"/>
<dbReference type="FunFam" id="3.30.1300.10:FF:000001">
    <property type="entry name" value="Pantothenate synthetase"/>
    <property type="match status" value="1"/>
</dbReference>
<dbReference type="NCBIfam" id="TIGR00018">
    <property type="entry name" value="panC"/>
    <property type="match status" value="1"/>
</dbReference>
<comment type="miscellaneous">
    <text evidence="8">The reaction proceeds by a bi uni uni bi ping pong mechanism.</text>
</comment>
<keyword evidence="10" id="KW-1185">Reference proteome</keyword>
<dbReference type="CDD" id="cd00560">
    <property type="entry name" value="PanC"/>
    <property type="match status" value="1"/>
</dbReference>
<gene>
    <name evidence="8" type="primary">panC</name>
    <name evidence="9" type="ordered locus">Terro_2877</name>
</gene>
<evidence type="ECO:0000256" key="3">
    <source>
        <dbReference type="ARBA" id="ARBA00022598"/>
    </source>
</evidence>
<dbReference type="InterPro" id="IPR003721">
    <property type="entry name" value="Pantoate_ligase"/>
</dbReference>
<evidence type="ECO:0000313" key="10">
    <source>
        <dbReference type="Proteomes" id="UP000006056"/>
    </source>
</evidence>
<dbReference type="eggNOG" id="COG0414">
    <property type="taxonomic scope" value="Bacteria"/>
</dbReference>
<organism evidence="9 10">
    <name type="scientific">Terriglobus roseus (strain DSM 18391 / NRRL B-41598 / KBS 63)</name>
    <dbReference type="NCBI Taxonomy" id="926566"/>
    <lineage>
        <taxon>Bacteria</taxon>
        <taxon>Pseudomonadati</taxon>
        <taxon>Acidobacteriota</taxon>
        <taxon>Terriglobia</taxon>
        <taxon>Terriglobales</taxon>
        <taxon>Acidobacteriaceae</taxon>
        <taxon>Terriglobus</taxon>
    </lineage>
</organism>
<feature type="active site" description="Proton donor" evidence="8">
    <location>
        <position position="39"/>
    </location>
</feature>
<dbReference type="PATRIC" id="fig|926566.3.peg.2866"/>
<comment type="pathway">
    <text evidence="1 8">Cofactor biosynthesis; (R)-pantothenate biosynthesis; (R)-pantothenate from (R)-pantoate and beta-alanine: step 1/1.</text>
</comment>
<name>I3ZIP4_TERRK</name>
<dbReference type="Gene3D" id="3.30.1300.10">
    <property type="entry name" value="Pantoate-beta-alanine ligase, C-terminal domain"/>
    <property type="match status" value="1"/>
</dbReference>
<evidence type="ECO:0000313" key="9">
    <source>
        <dbReference type="EMBL" id="AFL89112.1"/>
    </source>
</evidence>
<dbReference type="STRING" id="926566.Terro_2877"/>
<evidence type="ECO:0000256" key="5">
    <source>
        <dbReference type="ARBA" id="ARBA00022741"/>
    </source>
</evidence>
<dbReference type="HOGENOM" id="CLU_047148_0_0_0"/>
<feature type="binding site" evidence="8">
    <location>
        <position position="178"/>
    </location>
    <ligand>
        <name>ATP</name>
        <dbReference type="ChEBI" id="CHEBI:30616"/>
    </ligand>
</feature>
<evidence type="ECO:0000256" key="6">
    <source>
        <dbReference type="ARBA" id="ARBA00022840"/>
    </source>
</evidence>
<reference evidence="9 10" key="1">
    <citation type="submission" date="2012-06" db="EMBL/GenBank/DDBJ databases">
        <title>Complete genome of Terriglobus roseus DSM 18391.</title>
        <authorList>
            <consortium name="US DOE Joint Genome Institute (JGI-PGF)"/>
            <person name="Lucas S."/>
            <person name="Copeland A."/>
            <person name="Lapidus A."/>
            <person name="Glavina del Rio T."/>
            <person name="Dalin E."/>
            <person name="Tice H."/>
            <person name="Bruce D."/>
            <person name="Goodwin L."/>
            <person name="Pitluck S."/>
            <person name="Peters L."/>
            <person name="Mikhailova N."/>
            <person name="Munk A.C.C."/>
            <person name="Kyrpides N."/>
            <person name="Mavromatis K."/>
            <person name="Ivanova N."/>
            <person name="Brettin T."/>
            <person name="Detter J.C."/>
            <person name="Han C."/>
            <person name="Larimer F."/>
            <person name="Land M."/>
            <person name="Hauser L."/>
            <person name="Markowitz V."/>
            <person name="Cheng J.-F."/>
            <person name="Hugenholtz P."/>
            <person name="Woyke T."/>
            <person name="Wu D."/>
            <person name="Brambilla E."/>
            <person name="Klenk H.-P."/>
            <person name="Eisen J.A."/>
        </authorList>
    </citation>
    <scope>NUCLEOTIDE SEQUENCE [LARGE SCALE GENOMIC DNA]</scope>
    <source>
        <strain evidence="10">DSM 18391 / NRRL B-41598 / KBS 63</strain>
    </source>
</reference>
<dbReference type="GO" id="GO:0004592">
    <property type="term" value="F:pantoate-beta-alanine ligase activity"/>
    <property type="evidence" value="ECO:0007669"/>
    <property type="project" value="UniProtKB-UniRule"/>
</dbReference>
<dbReference type="AlphaFoldDB" id="I3ZIP4"/>
<dbReference type="InterPro" id="IPR042176">
    <property type="entry name" value="Pantoate_ligase_C"/>
</dbReference>
<feature type="binding site" evidence="8">
    <location>
        <position position="155"/>
    </location>
    <ligand>
        <name>(R)-pantoate</name>
        <dbReference type="ChEBI" id="CHEBI:15980"/>
    </ligand>
</feature>
<sequence length="288" mass="31506">MRLITSPSEMRSAARIYQRGSTQRTIGLVPTMGALHEGHLSLIRASRSSCDRTVATIFVNPLQFGPNEDFTRYPRTFDQDRLLLEKSGVDILFAPSPDEMYPTPMQTLVDVPVIGARLDGASREGHFRGVATVVCKLFQIVQPDCAFFGQKDAAQVAVLRAMVRDLNFDLELVVCPTVREADGLAMSSRNRYLTGAERTEALALSRSLRAVESAIAGGERSIVDLRETLIAELTRSSALRVDYAEIVNPDTLESVTELPEQALVAVAAWVGTTRLIDNALVVVEGSRA</sequence>
<dbReference type="UniPathway" id="UPA00028">
    <property type="reaction ID" value="UER00005"/>
</dbReference>
<dbReference type="Gene3D" id="3.40.50.620">
    <property type="entry name" value="HUPs"/>
    <property type="match status" value="1"/>
</dbReference>
<feature type="binding site" evidence="8">
    <location>
        <position position="63"/>
    </location>
    <ligand>
        <name>(R)-pantoate</name>
        <dbReference type="ChEBI" id="CHEBI:15980"/>
    </ligand>
</feature>
<dbReference type="HAMAP" id="MF_00158">
    <property type="entry name" value="PanC"/>
    <property type="match status" value="1"/>
</dbReference>
<evidence type="ECO:0000256" key="1">
    <source>
        <dbReference type="ARBA" id="ARBA00004990"/>
    </source>
</evidence>
<comment type="similarity">
    <text evidence="2 8">Belongs to the pantothenate synthetase family.</text>
</comment>
<dbReference type="SUPFAM" id="SSF52374">
    <property type="entry name" value="Nucleotidylyl transferase"/>
    <property type="match status" value="1"/>
</dbReference>
<keyword evidence="8" id="KW-0963">Cytoplasm</keyword>
<keyword evidence="6 8" id="KW-0067">ATP-binding</keyword>
<dbReference type="EMBL" id="CP003379">
    <property type="protein sequence ID" value="AFL89112.1"/>
    <property type="molecule type" value="Genomic_DNA"/>
</dbReference>
<comment type="catalytic activity">
    <reaction evidence="7 8">
        <text>(R)-pantoate + beta-alanine + ATP = (R)-pantothenate + AMP + diphosphate + H(+)</text>
        <dbReference type="Rhea" id="RHEA:10912"/>
        <dbReference type="ChEBI" id="CHEBI:15378"/>
        <dbReference type="ChEBI" id="CHEBI:15980"/>
        <dbReference type="ChEBI" id="CHEBI:29032"/>
        <dbReference type="ChEBI" id="CHEBI:30616"/>
        <dbReference type="ChEBI" id="CHEBI:33019"/>
        <dbReference type="ChEBI" id="CHEBI:57966"/>
        <dbReference type="ChEBI" id="CHEBI:456215"/>
        <dbReference type="EC" id="6.3.2.1"/>
    </reaction>
</comment>
<dbReference type="PANTHER" id="PTHR21299:SF1">
    <property type="entry name" value="PANTOATE--BETA-ALANINE LIGASE"/>
    <property type="match status" value="1"/>
</dbReference>
<evidence type="ECO:0000256" key="2">
    <source>
        <dbReference type="ARBA" id="ARBA00009256"/>
    </source>
</evidence>
<evidence type="ECO:0000256" key="4">
    <source>
        <dbReference type="ARBA" id="ARBA00022655"/>
    </source>
</evidence>
<accession>I3ZIP4</accession>
<dbReference type="InterPro" id="IPR014729">
    <property type="entry name" value="Rossmann-like_a/b/a_fold"/>
</dbReference>
<evidence type="ECO:0000256" key="8">
    <source>
        <dbReference type="HAMAP-Rule" id="MF_00158"/>
    </source>
</evidence>
<keyword evidence="5 8" id="KW-0547">Nucleotide-binding</keyword>
<dbReference type="FunFam" id="3.40.50.620:FF:000013">
    <property type="entry name" value="Pantothenate synthetase"/>
    <property type="match status" value="1"/>
</dbReference>
<proteinExistence type="inferred from homology"/>
<dbReference type="Proteomes" id="UP000006056">
    <property type="component" value="Chromosome"/>
</dbReference>
<feature type="binding site" evidence="8">
    <location>
        <begin position="186"/>
        <end position="189"/>
    </location>
    <ligand>
        <name>ATP</name>
        <dbReference type="ChEBI" id="CHEBI:30616"/>
    </ligand>
</feature>
<feature type="binding site" evidence="8">
    <location>
        <begin position="149"/>
        <end position="152"/>
    </location>
    <ligand>
        <name>ATP</name>
        <dbReference type="ChEBI" id="CHEBI:30616"/>
    </ligand>
</feature>
<dbReference type="Pfam" id="PF02569">
    <property type="entry name" value="Pantoate_ligase"/>
    <property type="match status" value="1"/>
</dbReference>
<dbReference type="GO" id="GO:0015940">
    <property type="term" value="P:pantothenate biosynthetic process"/>
    <property type="evidence" value="ECO:0007669"/>
    <property type="project" value="UniProtKB-UniRule"/>
</dbReference>
<dbReference type="GO" id="GO:0005524">
    <property type="term" value="F:ATP binding"/>
    <property type="evidence" value="ECO:0007669"/>
    <property type="project" value="UniProtKB-KW"/>
</dbReference>
<dbReference type="PANTHER" id="PTHR21299">
    <property type="entry name" value="CYTIDYLATE KINASE/PANTOATE-BETA-ALANINE LIGASE"/>
    <property type="match status" value="1"/>
</dbReference>
<comment type="subunit">
    <text evidence="8">Homodimer.</text>
</comment>
<dbReference type="GO" id="GO:0005829">
    <property type="term" value="C:cytosol"/>
    <property type="evidence" value="ECO:0007669"/>
    <property type="project" value="TreeGrafter"/>
</dbReference>
<feature type="binding site" evidence="8">
    <location>
        <position position="63"/>
    </location>
    <ligand>
        <name>beta-alanine</name>
        <dbReference type="ChEBI" id="CHEBI:57966"/>
    </ligand>
</feature>
<comment type="function">
    <text evidence="8">Catalyzes the condensation of pantoate with beta-alanine in an ATP-dependent reaction via a pantoyl-adenylate intermediate.</text>
</comment>
<dbReference type="KEGG" id="trs:Terro_2877"/>
<keyword evidence="3 8" id="KW-0436">Ligase</keyword>
<keyword evidence="4 8" id="KW-0566">Pantothenate biosynthesis</keyword>
<comment type="subcellular location">
    <subcellularLocation>
        <location evidence="8">Cytoplasm</location>
    </subcellularLocation>
</comment>
<evidence type="ECO:0000256" key="7">
    <source>
        <dbReference type="ARBA" id="ARBA00048258"/>
    </source>
</evidence>